<evidence type="ECO:0000256" key="2">
    <source>
        <dbReference type="ARBA" id="ARBA00022771"/>
    </source>
</evidence>
<dbReference type="SUPFAM" id="SSF57903">
    <property type="entry name" value="FYVE/PHD zinc finger"/>
    <property type="match status" value="1"/>
</dbReference>
<evidence type="ECO:0000256" key="3">
    <source>
        <dbReference type="ARBA" id="ARBA00022833"/>
    </source>
</evidence>
<organism evidence="8 9">
    <name type="scientific">Rhipicephalus microplus</name>
    <name type="common">Cattle tick</name>
    <name type="synonym">Boophilus microplus</name>
    <dbReference type="NCBI Taxonomy" id="6941"/>
    <lineage>
        <taxon>Eukaryota</taxon>
        <taxon>Metazoa</taxon>
        <taxon>Ecdysozoa</taxon>
        <taxon>Arthropoda</taxon>
        <taxon>Chelicerata</taxon>
        <taxon>Arachnida</taxon>
        <taxon>Acari</taxon>
        <taxon>Parasitiformes</taxon>
        <taxon>Ixodida</taxon>
        <taxon>Ixodoidea</taxon>
        <taxon>Ixodidae</taxon>
        <taxon>Rhipicephalinae</taxon>
        <taxon>Rhipicephalus</taxon>
        <taxon>Boophilus</taxon>
    </lineage>
</organism>
<comment type="caution">
    <text evidence="8">The sequence shown here is derived from an EMBL/GenBank/DDBJ whole genome shotgun (WGS) entry which is preliminary data.</text>
</comment>
<gene>
    <name evidence="8" type="ORF">HPB51_021527</name>
</gene>
<dbReference type="GO" id="GO:0008270">
    <property type="term" value="F:zinc ion binding"/>
    <property type="evidence" value="ECO:0007669"/>
    <property type="project" value="UniProtKB-KW"/>
</dbReference>
<feature type="domain" description="SWIM-type" evidence="7">
    <location>
        <begin position="272"/>
        <end position="310"/>
    </location>
</feature>
<dbReference type="InterPro" id="IPR019787">
    <property type="entry name" value="Znf_PHD-finger"/>
</dbReference>
<feature type="domain" description="PHD-type" evidence="6">
    <location>
        <begin position="612"/>
        <end position="661"/>
    </location>
</feature>
<dbReference type="VEuPathDB" id="VectorBase:LOC119174844"/>
<evidence type="ECO:0000259" key="6">
    <source>
        <dbReference type="PROSITE" id="PS50016"/>
    </source>
</evidence>
<dbReference type="EMBL" id="JABSTU010000009">
    <property type="protein sequence ID" value="KAH8022075.1"/>
    <property type="molecule type" value="Genomic_DNA"/>
</dbReference>
<keyword evidence="9" id="KW-1185">Reference proteome</keyword>
<feature type="compositionally biased region" description="Polar residues" evidence="5">
    <location>
        <begin position="460"/>
        <end position="475"/>
    </location>
</feature>
<dbReference type="PANTHER" id="PTHR31569:SF4">
    <property type="entry name" value="SWIM-TYPE DOMAIN-CONTAINING PROTEIN"/>
    <property type="match status" value="1"/>
</dbReference>
<keyword evidence="2 4" id="KW-0863">Zinc-finger</keyword>
<evidence type="ECO:0000313" key="9">
    <source>
        <dbReference type="Proteomes" id="UP000821866"/>
    </source>
</evidence>
<proteinExistence type="predicted"/>
<dbReference type="Proteomes" id="UP000821866">
    <property type="component" value="Chromosome 7"/>
</dbReference>
<reference evidence="8" key="1">
    <citation type="journal article" date="2020" name="Cell">
        <title>Large-Scale Comparative Analyses of Tick Genomes Elucidate Their Genetic Diversity and Vector Capacities.</title>
        <authorList>
            <consortium name="Tick Genome and Microbiome Consortium (TIGMIC)"/>
            <person name="Jia N."/>
            <person name="Wang J."/>
            <person name="Shi W."/>
            <person name="Du L."/>
            <person name="Sun Y."/>
            <person name="Zhan W."/>
            <person name="Jiang J.F."/>
            <person name="Wang Q."/>
            <person name="Zhang B."/>
            <person name="Ji P."/>
            <person name="Bell-Sakyi L."/>
            <person name="Cui X.M."/>
            <person name="Yuan T.T."/>
            <person name="Jiang B.G."/>
            <person name="Yang W.F."/>
            <person name="Lam T.T."/>
            <person name="Chang Q.C."/>
            <person name="Ding S.J."/>
            <person name="Wang X.J."/>
            <person name="Zhu J.G."/>
            <person name="Ruan X.D."/>
            <person name="Zhao L."/>
            <person name="Wei J.T."/>
            <person name="Ye R.Z."/>
            <person name="Que T.C."/>
            <person name="Du C.H."/>
            <person name="Zhou Y.H."/>
            <person name="Cheng J.X."/>
            <person name="Dai P.F."/>
            <person name="Guo W.B."/>
            <person name="Han X.H."/>
            <person name="Huang E.J."/>
            <person name="Li L.F."/>
            <person name="Wei W."/>
            <person name="Gao Y.C."/>
            <person name="Liu J.Z."/>
            <person name="Shao H.Z."/>
            <person name="Wang X."/>
            <person name="Wang C.C."/>
            <person name="Yang T.C."/>
            <person name="Huo Q.B."/>
            <person name="Li W."/>
            <person name="Chen H.Y."/>
            <person name="Chen S.E."/>
            <person name="Zhou L.G."/>
            <person name="Ni X.B."/>
            <person name="Tian J.H."/>
            <person name="Sheng Y."/>
            <person name="Liu T."/>
            <person name="Pan Y.S."/>
            <person name="Xia L.Y."/>
            <person name="Li J."/>
            <person name="Zhao F."/>
            <person name="Cao W.C."/>
        </authorList>
    </citation>
    <scope>NUCLEOTIDE SEQUENCE</scope>
    <source>
        <strain evidence="8">Rmic-2018</strain>
    </source>
</reference>
<feature type="compositionally biased region" description="Polar residues" evidence="5">
    <location>
        <begin position="484"/>
        <end position="495"/>
    </location>
</feature>
<evidence type="ECO:0000259" key="7">
    <source>
        <dbReference type="PROSITE" id="PS50966"/>
    </source>
</evidence>
<keyword evidence="1" id="KW-0479">Metal-binding</keyword>
<dbReference type="InterPro" id="IPR007527">
    <property type="entry name" value="Znf_SWIM"/>
</dbReference>
<dbReference type="AlphaFoldDB" id="A0A9J6DJD3"/>
<dbReference type="PROSITE" id="PS50966">
    <property type="entry name" value="ZF_SWIM"/>
    <property type="match status" value="1"/>
</dbReference>
<dbReference type="InterPro" id="IPR052579">
    <property type="entry name" value="Zinc_finger_SWIM"/>
</dbReference>
<dbReference type="InterPro" id="IPR001965">
    <property type="entry name" value="Znf_PHD"/>
</dbReference>
<dbReference type="InterPro" id="IPR011011">
    <property type="entry name" value="Znf_FYVE_PHD"/>
</dbReference>
<sequence>MSEPPDRQKVIEKYLQGLRHDDGYSHGYLKSDEELKLFERSLAAVNERTFKRDCSFNIYIAAEKEGKFLEVRSLDLTHNHPVDQELFRHLPQQRRLAPELQNKARELMKMKANKMMLNKTLLWTYCSKWSMQKMKTNMMSFLPCCSKQQQRKVVEYFTTNWHAIHTEWTMGSKWSCGNFFNSTNNRAECLNSKLKQIVERFSSLELFVERFFALINTQRNEKAHKAAVMLQKKIVIPNGDEAAKLYATLLTPYAFRHLNEELQASMTATEKINSAITDGKICTTEDCSCAFRKSMLLPCRHIFVVRTASNMPKYDKGLCAERWFLDTYVANIQLRKSDMCSDVEHVQVSTHSNEKKLSAHQKFKKAAGVASKLASMASECSTEMFKERLALLETILDHWRNGSKVHVTAHEPAHHLTAAVAAESANSEGFPGSVVDVQSNADQNLLCRASEEAKHHQELSEASTKVSEHSSSQHCNRQDEASTDENSLSQPSDLQNIKVPVAMRKCGRPKGHVLTVIGLPKKRKRTASLGPFSELTMREKKLAMLSWLVGKRQASDAIKGKLLDEESVEARPEDIHDGIRDEMVDINLVRRFFIDDAWKAVQMVLSVKKDEEWKCTKCKTKLDDHDAVSCDWCLLWYHLPCVGVKQKPKTKLWKCGSCTTTATAQ</sequence>
<dbReference type="PROSITE" id="PS50016">
    <property type="entry name" value="ZF_PHD_2"/>
    <property type="match status" value="1"/>
</dbReference>
<accession>A0A9J6DJD3</accession>
<dbReference type="InterPro" id="IPR013083">
    <property type="entry name" value="Znf_RING/FYVE/PHD"/>
</dbReference>
<dbReference type="Gene3D" id="3.30.40.10">
    <property type="entry name" value="Zinc/RING finger domain, C3HC4 (zinc finger)"/>
    <property type="match status" value="1"/>
</dbReference>
<keyword evidence="3" id="KW-0862">Zinc</keyword>
<evidence type="ECO:0000313" key="8">
    <source>
        <dbReference type="EMBL" id="KAH8022075.1"/>
    </source>
</evidence>
<dbReference type="SMART" id="SM00249">
    <property type="entry name" value="PHD"/>
    <property type="match status" value="1"/>
</dbReference>
<evidence type="ECO:0000256" key="4">
    <source>
        <dbReference type="PROSITE-ProRule" id="PRU00325"/>
    </source>
</evidence>
<protein>
    <submittedName>
        <fullName evidence="8">Uncharacterized protein</fullName>
    </submittedName>
</protein>
<reference evidence="8" key="2">
    <citation type="submission" date="2021-09" db="EMBL/GenBank/DDBJ databases">
        <authorList>
            <person name="Jia N."/>
            <person name="Wang J."/>
            <person name="Shi W."/>
            <person name="Du L."/>
            <person name="Sun Y."/>
            <person name="Zhan W."/>
            <person name="Jiang J."/>
            <person name="Wang Q."/>
            <person name="Zhang B."/>
            <person name="Ji P."/>
            <person name="Sakyi L.B."/>
            <person name="Cui X."/>
            <person name="Yuan T."/>
            <person name="Jiang B."/>
            <person name="Yang W."/>
            <person name="Lam T.T.-Y."/>
            <person name="Chang Q."/>
            <person name="Ding S."/>
            <person name="Wang X."/>
            <person name="Zhu J."/>
            <person name="Ruan X."/>
            <person name="Zhao L."/>
            <person name="Wei J."/>
            <person name="Que T."/>
            <person name="Du C."/>
            <person name="Cheng J."/>
            <person name="Dai P."/>
            <person name="Han X."/>
            <person name="Huang E."/>
            <person name="Gao Y."/>
            <person name="Liu J."/>
            <person name="Shao H."/>
            <person name="Ye R."/>
            <person name="Li L."/>
            <person name="Wei W."/>
            <person name="Wang X."/>
            <person name="Wang C."/>
            <person name="Huo Q."/>
            <person name="Li W."/>
            <person name="Guo W."/>
            <person name="Chen H."/>
            <person name="Chen S."/>
            <person name="Zhou L."/>
            <person name="Zhou L."/>
            <person name="Ni X."/>
            <person name="Tian J."/>
            <person name="Zhou Y."/>
            <person name="Sheng Y."/>
            <person name="Liu T."/>
            <person name="Pan Y."/>
            <person name="Xia L."/>
            <person name="Li J."/>
            <person name="Zhao F."/>
            <person name="Cao W."/>
        </authorList>
    </citation>
    <scope>NUCLEOTIDE SEQUENCE</scope>
    <source>
        <strain evidence="8">Rmic-2018</strain>
        <tissue evidence="8">Larvae</tissue>
    </source>
</reference>
<dbReference type="InterPro" id="IPR019786">
    <property type="entry name" value="Zinc_finger_PHD-type_CS"/>
</dbReference>
<name>A0A9J6DJD3_RHIMP</name>
<dbReference type="PROSITE" id="PS01359">
    <property type="entry name" value="ZF_PHD_1"/>
    <property type="match status" value="1"/>
</dbReference>
<evidence type="ECO:0000256" key="5">
    <source>
        <dbReference type="SAM" id="MobiDB-lite"/>
    </source>
</evidence>
<dbReference type="PANTHER" id="PTHR31569">
    <property type="entry name" value="SWIM-TYPE DOMAIN-CONTAINING PROTEIN"/>
    <property type="match status" value="1"/>
</dbReference>
<evidence type="ECO:0000256" key="1">
    <source>
        <dbReference type="ARBA" id="ARBA00022723"/>
    </source>
</evidence>
<feature type="region of interest" description="Disordered" evidence="5">
    <location>
        <begin position="451"/>
        <end position="495"/>
    </location>
</feature>